<gene>
    <name evidence="1" type="ORF">HMPREF3196_01244</name>
</gene>
<dbReference type="Proteomes" id="UP000070092">
    <property type="component" value="Unassembled WGS sequence"/>
</dbReference>
<dbReference type="AlphaFoldDB" id="A0A133KN17"/>
<dbReference type="EMBL" id="LRPO01000034">
    <property type="protein sequence ID" value="KWZ81099.1"/>
    <property type="molecule type" value="Genomic_DNA"/>
</dbReference>
<protein>
    <submittedName>
        <fullName evidence="1">Uncharacterized protein</fullName>
    </submittedName>
</protein>
<evidence type="ECO:0000313" key="1">
    <source>
        <dbReference type="EMBL" id="KWZ81099.1"/>
    </source>
</evidence>
<sequence length="39" mass="4580">MWSLYVVFRWDDADFGRWWIFGVGVKCGDSHMSGLRADL</sequence>
<dbReference type="PATRIC" id="fig|1681.53.peg.1223"/>
<comment type="caution">
    <text evidence="1">The sequence shown here is derived from an EMBL/GenBank/DDBJ whole genome shotgun (WGS) entry which is preliminary data.</text>
</comment>
<evidence type="ECO:0000313" key="2">
    <source>
        <dbReference type="Proteomes" id="UP000070092"/>
    </source>
</evidence>
<reference evidence="1 2" key="1">
    <citation type="submission" date="2016-01" db="EMBL/GenBank/DDBJ databases">
        <authorList>
            <person name="Oliw E.H."/>
        </authorList>
    </citation>
    <scope>NUCLEOTIDE SEQUENCE [LARGE SCALE GENOMIC DNA]</scope>
    <source>
        <strain evidence="1 2">MJR8628B</strain>
    </source>
</reference>
<accession>A0A133KN17</accession>
<name>A0A133KN17_BIFBI</name>
<organism evidence="1 2">
    <name type="scientific">Bifidobacterium bifidum</name>
    <dbReference type="NCBI Taxonomy" id="1681"/>
    <lineage>
        <taxon>Bacteria</taxon>
        <taxon>Bacillati</taxon>
        <taxon>Actinomycetota</taxon>
        <taxon>Actinomycetes</taxon>
        <taxon>Bifidobacteriales</taxon>
        <taxon>Bifidobacteriaceae</taxon>
        <taxon>Bifidobacterium</taxon>
    </lineage>
</organism>
<proteinExistence type="predicted"/>